<proteinExistence type="predicted"/>
<dbReference type="GO" id="GO:0046914">
    <property type="term" value="F:transition metal ion binding"/>
    <property type="evidence" value="ECO:0007669"/>
    <property type="project" value="InterPro"/>
</dbReference>
<protein>
    <recommendedName>
        <fullName evidence="3">NHLP leader peptide family natural product</fullName>
    </recommendedName>
</protein>
<evidence type="ECO:0000313" key="1">
    <source>
        <dbReference type="EMBL" id="MBN9901097.1"/>
    </source>
</evidence>
<organism evidence="1 2">
    <name type="scientific">Bacillus thuringiensis</name>
    <dbReference type="NCBI Taxonomy" id="1428"/>
    <lineage>
        <taxon>Bacteria</taxon>
        <taxon>Bacillati</taxon>
        <taxon>Bacillota</taxon>
        <taxon>Bacilli</taxon>
        <taxon>Bacillales</taxon>
        <taxon>Bacillaceae</taxon>
        <taxon>Bacillus</taxon>
        <taxon>Bacillus cereus group</taxon>
    </lineage>
</organism>
<name>A0AAW4HXY7_BACTU</name>
<dbReference type="Gene3D" id="3.90.330.10">
    <property type="entry name" value="Nitrile hydratase alpha /Thiocyanate hydrolase gamma"/>
    <property type="match status" value="1"/>
</dbReference>
<dbReference type="AlphaFoldDB" id="A0AAW4HXY7"/>
<dbReference type="GO" id="GO:0003824">
    <property type="term" value="F:catalytic activity"/>
    <property type="evidence" value="ECO:0007669"/>
    <property type="project" value="InterPro"/>
</dbReference>
<comment type="caution">
    <text evidence="1">The sequence shown here is derived from an EMBL/GenBank/DDBJ whole genome shotgun (WGS) entry which is preliminary data.</text>
</comment>
<dbReference type="InterPro" id="IPR036648">
    <property type="entry name" value="CN_Hdrase_a/SCN_Hdrase_g_sf"/>
</dbReference>
<reference evidence="1" key="2">
    <citation type="journal article" date="2021" name="J. Invertebr. Pathol.">
        <title>Molecular characterization of a Bacillus thuringiensis strain from Argentina, toxic against Lepidoptera and Coleoptera, based on its whole-genome and Cry protein analysis.</title>
        <authorList>
            <person name="Nicolas Lazarte J."/>
            <person name="Pia Valacco M."/>
            <person name="Moreno S."/>
            <person name="Salerno G.L."/>
            <person name="Beron C.M."/>
        </authorList>
    </citation>
    <scope>NUCLEOTIDE SEQUENCE</scope>
    <source>
        <strain evidence="1">FCC7</strain>
    </source>
</reference>
<reference evidence="1" key="1">
    <citation type="submission" date="2019-07" db="EMBL/GenBank/DDBJ databases">
        <authorList>
            <person name="Lazarte J.N."/>
            <person name="Poliero A."/>
            <person name="Beron C."/>
        </authorList>
    </citation>
    <scope>NUCLEOTIDE SEQUENCE</scope>
    <source>
        <strain evidence="1">FCC7</strain>
    </source>
</reference>
<dbReference type="Proteomes" id="UP000775627">
    <property type="component" value="Unassembled WGS sequence"/>
</dbReference>
<dbReference type="EMBL" id="VIXF01000003">
    <property type="protein sequence ID" value="MBN9901097.1"/>
    <property type="molecule type" value="Genomic_DNA"/>
</dbReference>
<sequence>MSNEHSKELQKEYSKIIAKTWCDPEFKKEFFENPIPILNKHGFNIPNDAEVYINTGETPSGGLYHFNVPPAPAGLDCPVPEVLNCNGPVSCCCCCCC</sequence>
<evidence type="ECO:0008006" key="3">
    <source>
        <dbReference type="Google" id="ProtNLM"/>
    </source>
</evidence>
<gene>
    <name evidence="1" type="ORF">FME64_27650</name>
</gene>
<dbReference type="SUPFAM" id="SSF56209">
    <property type="entry name" value="Nitrile hydratase alpha chain"/>
    <property type="match status" value="1"/>
</dbReference>
<accession>A0AAW4HXY7</accession>
<dbReference type="RefSeq" id="WP_206905638.1">
    <property type="nucleotide sequence ID" value="NZ_JAWUAH010000056.1"/>
</dbReference>
<evidence type="ECO:0000313" key="2">
    <source>
        <dbReference type="Proteomes" id="UP000775627"/>
    </source>
</evidence>